<evidence type="ECO:0000259" key="10">
    <source>
        <dbReference type="PROSITE" id="PS50188"/>
    </source>
</evidence>
<evidence type="ECO:0000256" key="5">
    <source>
        <dbReference type="ARBA" id="ARBA00022833"/>
    </source>
</evidence>
<dbReference type="InParanoid" id="C3XW04"/>
<keyword evidence="3" id="KW-0479">Metal-binding</keyword>
<organism>
    <name type="scientific">Branchiostoma floridae</name>
    <name type="common">Florida lancelet</name>
    <name type="synonym">Amphioxus</name>
    <dbReference type="NCBI Taxonomy" id="7739"/>
    <lineage>
        <taxon>Eukaryota</taxon>
        <taxon>Metazoa</taxon>
        <taxon>Chordata</taxon>
        <taxon>Cephalochordata</taxon>
        <taxon>Leptocardii</taxon>
        <taxon>Amphioxiformes</taxon>
        <taxon>Branchiostomatidae</taxon>
        <taxon>Branchiostoma</taxon>
    </lineage>
</organism>
<feature type="non-terminal residue" evidence="11">
    <location>
        <position position="640"/>
    </location>
</feature>
<dbReference type="PROSITE" id="PS50089">
    <property type="entry name" value="ZF_RING_2"/>
    <property type="match status" value="1"/>
</dbReference>
<dbReference type="InterPro" id="IPR001870">
    <property type="entry name" value="B30.2/SPRY"/>
</dbReference>
<dbReference type="SMART" id="SM00336">
    <property type="entry name" value="BBOX"/>
    <property type="match status" value="2"/>
</dbReference>
<dbReference type="Gene3D" id="3.30.40.10">
    <property type="entry name" value="Zinc/RING finger domain, C3HC4 (zinc finger)"/>
    <property type="match status" value="1"/>
</dbReference>
<keyword evidence="7" id="KW-0175">Coiled coil</keyword>
<dbReference type="Pfam" id="PF00643">
    <property type="entry name" value="zf-B_box"/>
    <property type="match status" value="1"/>
</dbReference>
<dbReference type="SUPFAM" id="SSF57845">
    <property type="entry name" value="B-box zinc-binding domain"/>
    <property type="match status" value="1"/>
</dbReference>
<feature type="domain" description="B30.2/SPRY" evidence="10">
    <location>
        <begin position="464"/>
        <end position="640"/>
    </location>
</feature>
<dbReference type="eggNOG" id="KOG2177">
    <property type="taxonomic scope" value="Eukaryota"/>
</dbReference>
<proteinExistence type="predicted"/>
<dbReference type="GO" id="GO:0008270">
    <property type="term" value="F:zinc ion binding"/>
    <property type="evidence" value="ECO:0007669"/>
    <property type="project" value="UniProtKB-KW"/>
</dbReference>
<evidence type="ECO:0000256" key="4">
    <source>
        <dbReference type="ARBA" id="ARBA00022771"/>
    </source>
</evidence>
<dbReference type="Gene3D" id="4.10.830.40">
    <property type="match status" value="1"/>
</dbReference>
<dbReference type="PANTHER" id="PTHR24099">
    <property type="entry name" value="E3 UBIQUITIN-PROTEIN LIGASE TRIM36-RELATED"/>
    <property type="match status" value="1"/>
</dbReference>
<reference evidence="11" key="1">
    <citation type="journal article" date="2008" name="Nature">
        <title>The amphioxus genome and the evolution of the chordate karyotype.</title>
        <authorList>
            <consortium name="US DOE Joint Genome Institute (JGI-PGF)"/>
            <person name="Putnam N.H."/>
            <person name="Butts T."/>
            <person name="Ferrier D.E.K."/>
            <person name="Furlong R.F."/>
            <person name="Hellsten U."/>
            <person name="Kawashima T."/>
            <person name="Robinson-Rechavi M."/>
            <person name="Shoguchi E."/>
            <person name="Terry A."/>
            <person name="Yu J.-K."/>
            <person name="Benito-Gutierrez E.L."/>
            <person name="Dubchak I."/>
            <person name="Garcia-Fernandez J."/>
            <person name="Gibson-Brown J.J."/>
            <person name="Grigoriev I.V."/>
            <person name="Horton A.C."/>
            <person name="de Jong P.J."/>
            <person name="Jurka J."/>
            <person name="Kapitonov V.V."/>
            <person name="Kohara Y."/>
            <person name="Kuroki Y."/>
            <person name="Lindquist E."/>
            <person name="Lucas S."/>
            <person name="Osoegawa K."/>
            <person name="Pennacchio L.A."/>
            <person name="Salamov A.A."/>
            <person name="Satou Y."/>
            <person name="Sauka-Spengler T."/>
            <person name="Schmutz J."/>
            <person name="Shin-I T."/>
            <person name="Toyoda A."/>
            <person name="Bronner-Fraser M."/>
            <person name="Fujiyama A."/>
            <person name="Holland L.Z."/>
            <person name="Holland P.W.H."/>
            <person name="Satoh N."/>
            <person name="Rokhsar D.S."/>
        </authorList>
    </citation>
    <scope>NUCLEOTIDE SEQUENCE [LARGE SCALE GENOMIC DNA]</scope>
    <source>
        <strain evidence="11">S238N-H82</strain>
        <tissue evidence="11">Testes</tissue>
    </source>
</reference>
<feature type="domain" description="RING-type" evidence="8">
    <location>
        <begin position="10"/>
        <end position="72"/>
    </location>
</feature>
<dbReference type="PRINTS" id="PR01407">
    <property type="entry name" value="BUTYPHLNCDUF"/>
</dbReference>
<dbReference type="Pfam" id="PF13445">
    <property type="entry name" value="zf-RING_UBOX"/>
    <property type="match status" value="1"/>
</dbReference>
<sequence>MEGLEDELTCPVCLELYTCPLLLPCHHNLCRRCAEAFLETLPEEPEGAQAACSSEPVPLSPEAESFACPTCREEVHLGGRGVDGLRKNLLLQNIIDRFKHAQSQLKRDAVVCLVCDATPPRDAVKSCTNCKLSYCRDCLPLVHPSRGALANHQLVAPVESFDALQKTVMCPDHKNKPVELYCMEDSTPVCSLCKLVGKHKEHDVAALEEVFVGKIHNLQEDVEYVEERIEDKIKSIKELEAKKAAMENHAIQLRSQIETECDTMIGIIQERKCAMLKRVDTVAQTDTTRIQTVINSCKGTVKAVKSSIALAKEAIEESDAACFLQSEEVVRGRVEESISVLDQDEQYIHIPTDRLTVELSKVEKLLQNLDLPHEPVVLADKCITTAEAATVVWKSDDQDAKTSFDMTYIEWESSDDNGVFELHCSCADESSDDPPIIIQNIRGNFSVVRGLSSDTNYKFQVCAIDGNNVCPSATVTMETMPFFFRFDPETAGKRLHLSERNTRAVKGDEIPSLPVVPGRFKTSTVFGTAAVSGGRHYWEVGTENARYYLLGVAYGDVSREVNIGESPGGWGIERTSGDTYKAHDQGNSHDITFSPHPDKIGVILDYNAGFVTFRDADSKKVIHTFKVKFERPVYPAFSLW</sequence>
<dbReference type="InterPro" id="IPR043136">
    <property type="entry name" value="B30.2/SPRY_sf"/>
</dbReference>
<gene>
    <name evidence="11" type="ORF">BRAFLDRAFT_284296</name>
</gene>
<dbReference type="InterPro" id="IPR001841">
    <property type="entry name" value="Znf_RING"/>
</dbReference>
<dbReference type="GO" id="GO:0005737">
    <property type="term" value="C:cytoplasm"/>
    <property type="evidence" value="ECO:0007669"/>
    <property type="project" value="UniProtKB-SubCell"/>
</dbReference>
<keyword evidence="2" id="KW-0963">Cytoplasm</keyword>
<protein>
    <recommendedName>
        <fullName evidence="12">RING-type E3 ubiquitin transferase</fullName>
    </recommendedName>
</protein>
<dbReference type="CDD" id="cd19801">
    <property type="entry name" value="Bbox1_MID"/>
    <property type="match status" value="1"/>
</dbReference>
<dbReference type="Gene3D" id="2.60.40.10">
    <property type="entry name" value="Immunoglobulins"/>
    <property type="match status" value="1"/>
</dbReference>
<evidence type="ECO:0000313" key="11">
    <source>
        <dbReference type="EMBL" id="EEN67789.1"/>
    </source>
</evidence>
<dbReference type="CDD" id="cd19758">
    <property type="entry name" value="Bbox2_MID"/>
    <property type="match status" value="1"/>
</dbReference>
<dbReference type="Pfam" id="PF00622">
    <property type="entry name" value="SPRY"/>
    <property type="match status" value="1"/>
</dbReference>
<dbReference type="PROSITE" id="PS50119">
    <property type="entry name" value="ZF_BBOX"/>
    <property type="match status" value="1"/>
</dbReference>
<dbReference type="AlphaFoldDB" id="C3XW04"/>
<feature type="coiled-coil region" evidence="7">
    <location>
        <begin position="215"/>
        <end position="256"/>
    </location>
</feature>
<keyword evidence="5" id="KW-0862">Zinc</keyword>
<evidence type="ECO:0000256" key="3">
    <source>
        <dbReference type="ARBA" id="ARBA00022723"/>
    </source>
</evidence>
<dbReference type="EMBL" id="GG666470">
    <property type="protein sequence ID" value="EEN67789.1"/>
    <property type="molecule type" value="Genomic_DNA"/>
</dbReference>
<dbReference type="PANTHER" id="PTHR24099:SF16">
    <property type="entry name" value="E3 UBIQUITIN-PROTEIN LIGASE MIDLINE-1-LIKE ISOFORM X1"/>
    <property type="match status" value="1"/>
</dbReference>
<evidence type="ECO:0000256" key="2">
    <source>
        <dbReference type="ARBA" id="ARBA00022490"/>
    </source>
</evidence>
<dbReference type="Gene3D" id="3.30.160.60">
    <property type="entry name" value="Classic Zinc Finger"/>
    <property type="match status" value="1"/>
</dbReference>
<dbReference type="InterPro" id="IPR017907">
    <property type="entry name" value="Znf_RING_CS"/>
</dbReference>
<dbReference type="SUPFAM" id="SSF57850">
    <property type="entry name" value="RING/U-box"/>
    <property type="match status" value="1"/>
</dbReference>
<feature type="domain" description="B box-type" evidence="9">
    <location>
        <begin position="165"/>
        <end position="207"/>
    </location>
</feature>
<dbReference type="InterPro" id="IPR000315">
    <property type="entry name" value="Znf_B-box"/>
</dbReference>
<accession>C3XW04</accession>
<evidence type="ECO:0000259" key="8">
    <source>
        <dbReference type="PROSITE" id="PS50089"/>
    </source>
</evidence>
<dbReference type="InterPro" id="IPR003877">
    <property type="entry name" value="SPRY_dom"/>
</dbReference>
<evidence type="ECO:0000256" key="1">
    <source>
        <dbReference type="ARBA" id="ARBA00004496"/>
    </source>
</evidence>
<dbReference type="InterPro" id="IPR013320">
    <property type="entry name" value="ConA-like_dom_sf"/>
</dbReference>
<dbReference type="SUPFAM" id="SSF49265">
    <property type="entry name" value="Fibronectin type III"/>
    <property type="match status" value="1"/>
</dbReference>
<evidence type="ECO:0000259" key="9">
    <source>
        <dbReference type="PROSITE" id="PS50119"/>
    </source>
</evidence>
<comment type="subcellular location">
    <subcellularLocation>
        <location evidence="1">Cytoplasm</location>
    </subcellularLocation>
</comment>
<dbReference type="PROSITE" id="PS00518">
    <property type="entry name" value="ZF_RING_1"/>
    <property type="match status" value="1"/>
</dbReference>
<dbReference type="SUPFAM" id="SSF49899">
    <property type="entry name" value="Concanavalin A-like lectins/glucanases"/>
    <property type="match status" value="1"/>
</dbReference>
<dbReference type="InterPro" id="IPR027370">
    <property type="entry name" value="Znf-RING_euk"/>
</dbReference>
<dbReference type="InterPro" id="IPR013783">
    <property type="entry name" value="Ig-like_fold"/>
</dbReference>
<evidence type="ECO:0000256" key="6">
    <source>
        <dbReference type="PROSITE-ProRule" id="PRU00024"/>
    </source>
</evidence>
<name>C3XW04_BRAFL</name>
<dbReference type="InterPro" id="IPR050617">
    <property type="entry name" value="E3_ligase_FN3/SPRY"/>
</dbReference>
<keyword evidence="4 6" id="KW-0863">Zinc-finger</keyword>
<dbReference type="SMART" id="SM00184">
    <property type="entry name" value="RING"/>
    <property type="match status" value="1"/>
</dbReference>
<evidence type="ECO:0000256" key="7">
    <source>
        <dbReference type="SAM" id="Coils"/>
    </source>
</evidence>
<dbReference type="Gene3D" id="2.60.120.920">
    <property type="match status" value="1"/>
</dbReference>
<evidence type="ECO:0008006" key="12">
    <source>
        <dbReference type="Google" id="ProtNLM"/>
    </source>
</evidence>
<dbReference type="PROSITE" id="PS50188">
    <property type="entry name" value="B302_SPRY"/>
    <property type="match status" value="1"/>
</dbReference>
<dbReference type="InterPro" id="IPR003879">
    <property type="entry name" value="Butyrophylin_SPRY"/>
</dbReference>
<dbReference type="Pfam" id="PF22586">
    <property type="entry name" value="ANCHR-like_BBOX"/>
    <property type="match status" value="1"/>
</dbReference>
<dbReference type="InterPro" id="IPR013083">
    <property type="entry name" value="Znf_RING/FYVE/PHD"/>
</dbReference>
<dbReference type="SMART" id="SM00449">
    <property type="entry name" value="SPRY"/>
    <property type="match status" value="1"/>
</dbReference>
<dbReference type="InterPro" id="IPR036116">
    <property type="entry name" value="FN3_sf"/>
</dbReference>